<evidence type="ECO:0000256" key="1">
    <source>
        <dbReference type="ARBA" id="ARBA00005771"/>
    </source>
</evidence>
<dbReference type="Pfam" id="PF00685">
    <property type="entry name" value="Sulfotransfer_1"/>
    <property type="match status" value="1"/>
</dbReference>
<protein>
    <recommendedName>
        <fullName evidence="3">Sulfotransferase</fullName>
        <ecNumber evidence="3">2.8.2.-</ecNumber>
    </recommendedName>
</protein>
<dbReference type="Proteomes" id="UP001189624">
    <property type="component" value="Chromosome 11"/>
</dbReference>
<evidence type="ECO:0000313" key="5">
    <source>
        <dbReference type="EMBL" id="CAJ1978322.1"/>
    </source>
</evidence>
<organism evidence="5 6">
    <name type="scientific">Sphenostylis stenocarpa</name>
    <dbReference type="NCBI Taxonomy" id="92480"/>
    <lineage>
        <taxon>Eukaryota</taxon>
        <taxon>Viridiplantae</taxon>
        <taxon>Streptophyta</taxon>
        <taxon>Embryophyta</taxon>
        <taxon>Tracheophyta</taxon>
        <taxon>Spermatophyta</taxon>
        <taxon>Magnoliopsida</taxon>
        <taxon>eudicotyledons</taxon>
        <taxon>Gunneridae</taxon>
        <taxon>Pentapetalae</taxon>
        <taxon>rosids</taxon>
        <taxon>fabids</taxon>
        <taxon>Fabales</taxon>
        <taxon>Fabaceae</taxon>
        <taxon>Papilionoideae</taxon>
        <taxon>50 kb inversion clade</taxon>
        <taxon>NPAAA clade</taxon>
        <taxon>indigoferoid/millettioid clade</taxon>
        <taxon>Phaseoleae</taxon>
        <taxon>Sphenostylis</taxon>
    </lineage>
</organism>
<gene>
    <name evidence="5" type="ORF">AYBTSS11_LOCUS30514</name>
</gene>
<evidence type="ECO:0000256" key="3">
    <source>
        <dbReference type="RuleBase" id="RU361155"/>
    </source>
</evidence>
<dbReference type="EC" id="2.8.2.-" evidence="3"/>
<accession>A0AA86W4I6</accession>
<dbReference type="EMBL" id="OY731408">
    <property type="protein sequence ID" value="CAJ1978322.1"/>
    <property type="molecule type" value="Genomic_DNA"/>
</dbReference>
<dbReference type="GO" id="GO:0008146">
    <property type="term" value="F:sulfotransferase activity"/>
    <property type="evidence" value="ECO:0007669"/>
    <property type="project" value="InterPro"/>
</dbReference>
<reference evidence="5" key="1">
    <citation type="submission" date="2023-10" db="EMBL/GenBank/DDBJ databases">
        <authorList>
            <person name="Domelevo Entfellner J.-B."/>
        </authorList>
    </citation>
    <scope>NUCLEOTIDE SEQUENCE</scope>
</reference>
<dbReference type="PANTHER" id="PTHR11783">
    <property type="entry name" value="SULFOTRANSFERASE SULT"/>
    <property type="match status" value="1"/>
</dbReference>
<dbReference type="AlphaFoldDB" id="A0AA86W4I6"/>
<dbReference type="InterPro" id="IPR000863">
    <property type="entry name" value="Sulfotransferase_dom"/>
</dbReference>
<feature type="non-terminal residue" evidence="5">
    <location>
        <position position="318"/>
    </location>
</feature>
<feature type="domain" description="Sulfotransferase" evidence="4">
    <location>
        <begin position="58"/>
        <end position="317"/>
    </location>
</feature>
<comment type="similarity">
    <text evidence="1 3">Belongs to the sulfotransferase 1 family.</text>
</comment>
<sequence length="318" mass="36930">MALASEKHANEETKLILSLPKERGLGGAPYLHLFEDFWCPSYYIQGVDNFQKYFHAEDNDVFVASFPKSGTTWLKALTFVIVNNQRFSSFEHHPLLTSNPHELVSFPEFILSRDFDNQILSLSNMSEPRLLGTHVPFPSLPESITKSNCKIIYICRNPFDIFVSAWEFFTKMKLVSLPALTFEEAFEKYCNGIMGFGPWWSHMLCYWKESIARPNKVLFLKYEDLKEDTEFHVKRIIEFLGCRINEEGESTSMIENVIKLCRFEKMKDLEVNKSGDIDNIAEKKNFFRKGKIGDWINYFSPSMMEKLSNVIEEKLSGS</sequence>
<keyword evidence="6" id="KW-1185">Reference proteome</keyword>
<evidence type="ECO:0000259" key="4">
    <source>
        <dbReference type="Pfam" id="PF00685"/>
    </source>
</evidence>
<proteinExistence type="inferred from homology"/>
<dbReference type="InterPro" id="IPR027417">
    <property type="entry name" value="P-loop_NTPase"/>
</dbReference>
<name>A0AA86W4I6_9FABA</name>
<evidence type="ECO:0000256" key="2">
    <source>
        <dbReference type="ARBA" id="ARBA00022679"/>
    </source>
</evidence>
<evidence type="ECO:0000313" key="6">
    <source>
        <dbReference type="Proteomes" id="UP001189624"/>
    </source>
</evidence>
<dbReference type="Gramene" id="rna-AYBTSS11_LOCUS30514">
    <property type="protein sequence ID" value="CAJ1978322.1"/>
    <property type="gene ID" value="gene-AYBTSS11_LOCUS30514"/>
</dbReference>
<dbReference type="Gene3D" id="3.40.50.300">
    <property type="entry name" value="P-loop containing nucleotide triphosphate hydrolases"/>
    <property type="match status" value="1"/>
</dbReference>
<dbReference type="SUPFAM" id="SSF52540">
    <property type="entry name" value="P-loop containing nucleoside triphosphate hydrolases"/>
    <property type="match status" value="1"/>
</dbReference>
<keyword evidence="2 3" id="KW-0808">Transferase</keyword>